<dbReference type="PANTHER" id="PTHR43451">
    <property type="entry name" value="ACETYLTRANSFERASE (GNAT) FAMILY PROTEIN"/>
    <property type="match status" value="1"/>
</dbReference>
<dbReference type="PROSITE" id="PS51186">
    <property type="entry name" value="GNAT"/>
    <property type="match status" value="1"/>
</dbReference>
<name>A0A0K9FCW1_9BACI</name>
<dbReference type="AlphaFoldDB" id="A0A0K9FCW1"/>
<dbReference type="RefSeq" id="WP_049665669.1">
    <property type="nucleotide sequence ID" value="NZ_LFXJ01000005.1"/>
</dbReference>
<accession>A0A0K9FCW1</accession>
<keyword evidence="2" id="KW-0808">Transferase</keyword>
<dbReference type="OrthoDB" id="9800797at2"/>
<dbReference type="InterPro" id="IPR016181">
    <property type="entry name" value="Acyl_CoA_acyltransferase"/>
</dbReference>
<dbReference type="GeneID" id="96598552"/>
<comment type="caution">
    <text evidence="2">The sequence shown here is derived from an EMBL/GenBank/DDBJ whole genome shotgun (WGS) entry which is preliminary data.</text>
</comment>
<evidence type="ECO:0000313" key="2">
    <source>
        <dbReference type="EMBL" id="KMY32419.1"/>
    </source>
</evidence>
<proteinExistence type="predicted"/>
<dbReference type="Pfam" id="PF13673">
    <property type="entry name" value="Acetyltransf_10"/>
    <property type="match status" value="1"/>
</dbReference>
<dbReference type="Gene3D" id="3.40.630.30">
    <property type="match status" value="1"/>
</dbReference>
<sequence length="155" mass="17688">MLIRSAKAQDCHLLSDLAYKSKAYWGYTEDFLQQCKEDLTVTKGYIEENSVFVMESDNKIIAFYSFTINEQKLDALFIDPDYIGKGLGRIIWDHLLNKAKELGISEFTLDSEPNAEGFYLKMGAKNIGSTPSTVFPDRHLPLMKVNVLKLLNVRQ</sequence>
<dbReference type="PATRIC" id="fig|582475.4.peg.1550"/>
<dbReference type="PANTHER" id="PTHR43451:SF1">
    <property type="entry name" value="ACETYLTRANSFERASE"/>
    <property type="match status" value="1"/>
</dbReference>
<protein>
    <submittedName>
        <fullName evidence="2">Acetyltransferase</fullName>
    </submittedName>
</protein>
<dbReference type="GO" id="GO:0016747">
    <property type="term" value="F:acyltransferase activity, transferring groups other than amino-acyl groups"/>
    <property type="evidence" value="ECO:0007669"/>
    <property type="project" value="InterPro"/>
</dbReference>
<dbReference type="InterPro" id="IPR052564">
    <property type="entry name" value="N-acetyltrans/Recomb-assoc"/>
</dbReference>
<dbReference type="SUPFAM" id="SSF55729">
    <property type="entry name" value="Acyl-CoA N-acyltransferases (Nat)"/>
    <property type="match status" value="1"/>
</dbReference>
<evidence type="ECO:0000259" key="1">
    <source>
        <dbReference type="PROSITE" id="PS51186"/>
    </source>
</evidence>
<feature type="domain" description="N-acetyltransferase" evidence="1">
    <location>
        <begin position="1"/>
        <end position="148"/>
    </location>
</feature>
<dbReference type="InterPro" id="IPR000182">
    <property type="entry name" value="GNAT_dom"/>
</dbReference>
<evidence type="ECO:0000313" key="3">
    <source>
        <dbReference type="Proteomes" id="UP000037326"/>
    </source>
</evidence>
<organism evidence="2 3">
    <name type="scientific">Lysinibacillus xylanilyticus</name>
    <dbReference type="NCBI Taxonomy" id="582475"/>
    <lineage>
        <taxon>Bacteria</taxon>
        <taxon>Bacillati</taxon>
        <taxon>Bacillota</taxon>
        <taxon>Bacilli</taxon>
        <taxon>Bacillales</taxon>
        <taxon>Bacillaceae</taxon>
        <taxon>Lysinibacillus</taxon>
    </lineage>
</organism>
<gene>
    <name evidence="2" type="ORF">ACZ11_09845</name>
</gene>
<dbReference type="CDD" id="cd04301">
    <property type="entry name" value="NAT_SF"/>
    <property type="match status" value="1"/>
</dbReference>
<reference evidence="3" key="1">
    <citation type="submission" date="2015-07" db="EMBL/GenBank/DDBJ databases">
        <authorList>
            <consortium name="Consortium for Microbial Forensics and Genomics (microFORGE)"/>
            <person name="Knight B.M."/>
            <person name="Roberts D.P."/>
            <person name="Lin D."/>
            <person name="Hari K."/>
            <person name="Fletcher J."/>
            <person name="Melcher U."/>
            <person name="Blagden T."/>
            <person name="Winegar R.A."/>
        </authorList>
    </citation>
    <scope>NUCLEOTIDE SEQUENCE [LARGE SCALE GENOMIC DNA]</scope>
    <source>
        <strain evidence="3">DSM 23493</strain>
    </source>
</reference>
<dbReference type="Proteomes" id="UP000037326">
    <property type="component" value="Unassembled WGS sequence"/>
</dbReference>
<dbReference type="EMBL" id="LFXJ01000005">
    <property type="protein sequence ID" value="KMY32419.1"/>
    <property type="molecule type" value="Genomic_DNA"/>
</dbReference>